<dbReference type="PANTHER" id="PTHR46513">
    <property type="entry name" value="VITELLOGENIN RECEPTOR-LIKE PROTEIN-RELATED-RELATED"/>
    <property type="match status" value="1"/>
</dbReference>
<evidence type="ECO:0000259" key="2">
    <source>
        <dbReference type="PROSITE" id="PS50093"/>
    </source>
</evidence>
<dbReference type="GO" id="GO:0042813">
    <property type="term" value="F:Wnt receptor activity"/>
    <property type="evidence" value="ECO:0007669"/>
    <property type="project" value="TreeGrafter"/>
</dbReference>
<feature type="signal peptide" evidence="1">
    <location>
        <begin position="1"/>
        <end position="21"/>
    </location>
</feature>
<dbReference type="GO" id="GO:0005886">
    <property type="term" value="C:plasma membrane"/>
    <property type="evidence" value="ECO:0007669"/>
    <property type="project" value="TreeGrafter"/>
</dbReference>
<name>A0A1M5JI81_9BACT</name>
<proteinExistence type="predicted"/>
<dbReference type="InterPro" id="IPR000601">
    <property type="entry name" value="PKD_dom"/>
</dbReference>
<dbReference type="GO" id="GO:0017147">
    <property type="term" value="F:Wnt-protein binding"/>
    <property type="evidence" value="ECO:0007669"/>
    <property type="project" value="TreeGrafter"/>
</dbReference>
<dbReference type="CDD" id="cd00146">
    <property type="entry name" value="PKD"/>
    <property type="match status" value="1"/>
</dbReference>
<keyword evidence="1" id="KW-0732">Signal</keyword>
<dbReference type="RefSeq" id="WP_073129796.1">
    <property type="nucleotide sequence ID" value="NZ_FQWQ01000001.1"/>
</dbReference>
<dbReference type="EMBL" id="FQWQ01000001">
    <property type="protein sequence ID" value="SHG40306.1"/>
    <property type="molecule type" value="Genomic_DNA"/>
</dbReference>
<dbReference type="SMART" id="SM00089">
    <property type="entry name" value="PKD"/>
    <property type="match status" value="1"/>
</dbReference>
<dbReference type="GO" id="GO:0060070">
    <property type="term" value="P:canonical Wnt signaling pathway"/>
    <property type="evidence" value="ECO:0007669"/>
    <property type="project" value="TreeGrafter"/>
</dbReference>
<dbReference type="Gene3D" id="2.60.40.10">
    <property type="entry name" value="Immunoglobulins"/>
    <property type="match status" value="1"/>
</dbReference>
<dbReference type="InterPro" id="IPR050778">
    <property type="entry name" value="Cueball_EGF_LRP_Nidogen"/>
</dbReference>
<evidence type="ECO:0000256" key="1">
    <source>
        <dbReference type="SAM" id="SignalP"/>
    </source>
</evidence>
<dbReference type="SUPFAM" id="SSF49299">
    <property type="entry name" value="PKD domain"/>
    <property type="match status" value="1"/>
</dbReference>
<dbReference type="Gene3D" id="2.120.10.30">
    <property type="entry name" value="TolB, C-terminal domain"/>
    <property type="match status" value="2"/>
</dbReference>
<feature type="chain" id="PRO_5012861274" evidence="1">
    <location>
        <begin position="22"/>
        <end position="378"/>
    </location>
</feature>
<dbReference type="Proteomes" id="UP000184212">
    <property type="component" value="Unassembled WGS sequence"/>
</dbReference>
<dbReference type="PANTHER" id="PTHR46513:SF13">
    <property type="entry name" value="EGF-LIKE DOMAIN-CONTAINING PROTEIN"/>
    <property type="match status" value="1"/>
</dbReference>
<accession>A0A1M5JI81</accession>
<sequence length="378" mass="40980">MKKILYTFLIAIGLAATNSCSDDSFPVPPASTVPKFTFTIDNDAFAPATVTFKNESIVPERAGTVAYTWNFGDGTSSTEENPQHHYTTPGVYQVNMVVVTGSSLEINDTSITVVVKDPNATGVPLLFTDGSTVFTTLVNDHSPVVESTEIASLSDSYGMAIDTTTDKVYIADFDTEKIYVADADGKNMVVFRENIGDPDAVTIDYDARMLYWDTSTGIRRTSIDLTTDLGDFEDVVTGQANDPEGMAVDPVNKVLYWNNYSGNVWMKKLVGGTETQIVTSGGGAGMVVVDDRIYFETWDAVAAEATLRSANLDGTGVSTVATSITRRIYGMAYEKHGKKIYWGDRNNDIIMRANLDGSAAEPFYSGISARGLTFGRTK</sequence>
<organism evidence="3 4">
    <name type="scientific">Chryseolinea serpens</name>
    <dbReference type="NCBI Taxonomy" id="947013"/>
    <lineage>
        <taxon>Bacteria</taxon>
        <taxon>Pseudomonadati</taxon>
        <taxon>Bacteroidota</taxon>
        <taxon>Cytophagia</taxon>
        <taxon>Cytophagales</taxon>
        <taxon>Fulvivirgaceae</taxon>
        <taxon>Chryseolinea</taxon>
    </lineage>
</organism>
<dbReference type="PROSITE" id="PS50093">
    <property type="entry name" value="PKD"/>
    <property type="match status" value="1"/>
</dbReference>
<evidence type="ECO:0000313" key="4">
    <source>
        <dbReference type="Proteomes" id="UP000184212"/>
    </source>
</evidence>
<dbReference type="STRING" id="947013.SAMN04488109_0079"/>
<keyword evidence="4" id="KW-1185">Reference proteome</keyword>
<gene>
    <name evidence="3" type="ORF">SAMN04488109_0079</name>
</gene>
<dbReference type="InterPro" id="IPR013783">
    <property type="entry name" value="Ig-like_fold"/>
</dbReference>
<reference evidence="3 4" key="1">
    <citation type="submission" date="2016-11" db="EMBL/GenBank/DDBJ databases">
        <authorList>
            <person name="Jaros S."/>
            <person name="Januszkiewicz K."/>
            <person name="Wedrychowicz H."/>
        </authorList>
    </citation>
    <scope>NUCLEOTIDE SEQUENCE [LARGE SCALE GENOMIC DNA]</scope>
    <source>
        <strain evidence="3 4">DSM 24574</strain>
    </source>
</reference>
<dbReference type="SUPFAM" id="SSF63825">
    <property type="entry name" value="YWTD domain"/>
    <property type="match status" value="2"/>
</dbReference>
<protein>
    <submittedName>
        <fullName evidence="3">PKD repeat-containing protein</fullName>
    </submittedName>
</protein>
<dbReference type="InterPro" id="IPR035986">
    <property type="entry name" value="PKD_dom_sf"/>
</dbReference>
<evidence type="ECO:0000313" key="3">
    <source>
        <dbReference type="EMBL" id="SHG40306.1"/>
    </source>
</evidence>
<dbReference type="InterPro" id="IPR000033">
    <property type="entry name" value="LDLR_classB_rpt"/>
</dbReference>
<dbReference type="AlphaFoldDB" id="A0A1M5JI81"/>
<dbReference type="Pfam" id="PF00058">
    <property type="entry name" value="Ldl_recept_b"/>
    <property type="match status" value="1"/>
</dbReference>
<dbReference type="InterPro" id="IPR011042">
    <property type="entry name" value="6-blade_b-propeller_TolB-like"/>
</dbReference>
<feature type="domain" description="PKD" evidence="2">
    <location>
        <begin position="33"/>
        <end position="115"/>
    </location>
</feature>
<dbReference type="InterPro" id="IPR022409">
    <property type="entry name" value="PKD/Chitinase_dom"/>
</dbReference>
<dbReference type="Pfam" id="PF18911">
    <property type="entry name" value="PKD_4"/>
    <property type="match status" value="1"/>
</dbReference>
<dbReference type="SMART" id="SM00135">
    <property type="entry name" value="LY"/>
    <property type="match status" value="5"/>
</dbReference>